<name>A0A0G4F9B9_VITBC</name>
<dbReference type="EMBL" id="CDMY01000388">
    <property type="protein sequence ID" value="CEM08856.1"/>
    <property type="molecule type" value="Genomic_DNA"/>
</dbReference>
<dbReference type="Pfam" id="PF00069">
    <property type="entry name" value="Pkinase"/>
    <property type="match status" value="1"/>
</dbReference>
<dbReference type="InParanoid" id="A0A0G4F9B9"/>
<protein>
    <recommendedName>
        <fullName evidence="1">Protein kinase domain-containing protein</fullName>
    </recommendedName>
</protein>
<proteinExistence type="predicted"/>
<evidence type="ECO:0000313" key="2">
    <source>
        <dbReference type="EMBL" id="CEM08856.1"/>
    </source>
</evidence>
<dbReference type="Proteomes" id="UP000041254">
    <property type="component" value="Unassembled WGS sequence"/>
</dbReference>
<dbReference type="SUPFAM" id="SSF56112">
    <property type="entry name" value="Protein kinase-like (PK-like)"/>
    <property type="match status" value="1"/>
</dbReference>
<reference evidence="2 3" key="1">
    <citation type="submission" date="2014-11" db="EMBL/GenBank/DDBJ databases">
        <authorList>
            <person name="Zhu J."/>
            <person name="Qi W."/>
            <person name="Song R."/>
        </authorList>
    </citation>
    <scope>NUCLEOTIDE SEQUENCE [LARGE SCALE GENOMIC DNA]</scope>
</reference>
<feature type="domain" description="Protein kinase" evidence="1">
    <location>
        <begin position="49"/>
        <end position="414"/>
    </location>
</feature>
<dbReference type="InterPro" id="IPR011009">
    <property type="entry name" value="Kinase-like_dom_sf"/>
</dbReference>
<dbReference type="GO" id="GO:0004672">
    <property type="term" value="F:protein kinase activity"/>
    <property type="evidence" value="ECO:0007669"/>
    <property type="project" value="InterPro"/>
</dbReference>
<evidence type="ECO:0000313" key="3">
    <source>
        <dbReference type="Proteomes" id="UP000041254"/>
    </source>
</evidence>
<dbReference type="VEuPathDB" id="CryptoDB:Vbra_8887"/>
<sequence>MDVTELNASDRDVIGHVFRWAAASGPPWPQEGALLPTFSASPDVQPKLYVLGSPYGSGTDGRVDEAVGYLDGEQAAIKTAHAAAFNTNIMEEAWTLNRIFDDLKRQGIGRDVMPVPAFKGWTVVGQGMAGMVMESCLKDLQGVAQGWWGKGGLFPVKAMFELMREAVLSLKLIHATGHIHGDQNPRNLMLPRDGKFRIQFVDFCRSRYIGNQTHTEPRFVGRYESMRSTFAYASHWSLMGLEPSYREDIVGCFWTMLQLVSEDFIERAERELMELNNVWNDAYMNDEDGPTMTHLCREYVNARRWGLNDWIAERVTELPVFVGNEFAERVTALHDLVTGLPFGPLQDLEDDMWDAYDVIVDHIDDVLHLFPPGPLLAHAPCVHANGMHEVYEEMGRSMPECRSARPMCRAFRHF</sequence>
<dbReference type="AlphaFoldDB" id="A0A0G4F9B9"/>
<evidence type="ECO:0000259" key="1">
    <source>
        <dbReference type="PROSITE" id="PS50011"/>
    </source>
</evidence>
<gene>
    <name evidence="2" type="ORF">Vbra_8887</name>
</gene>
<dbReference type="GO" id="GO:0005524">
    <property type="term" value="F:ATP binding"/>
    <property type="evidence" value="ECO:0007669"/>
    <property type="project" value="InterPro"/>
</dbReference>
<organism evidence="2 3">
    <name type="scientific">Vitrella brassicaformis (strain CCMP3155)</name>
    <dbReference type="NCBI Taxonomy" id="1169540"/>
    <lineage>
        <taxon>Eukaryota</taxon>
        <taxon>Sar</taxon>
        <taxon>Alveolata</taxon>
        <taxon>Colpodellida</taxon>
        <taxon>Vitrellaceae</taxon>
        <taxon>Vitrella</taxon>
    </lineage>
</organism>
<dbReference type="STRING" id="1169540.A0A0G4F9B9"/>
<dbReference type="PROSITE" id="PS50011">
    <property type="entry name" value="PROTEIN_KINASE_DOM"/>
    <property type="match status" value="1"/>
</dbReference>
<dbReference type="InterPro" id="IPR000719">
    <property type="entry name" value="Prot_kinase_dom"/>
</dbReference>
<keyword evidence="3" id="KW-1185">Reference proteome</keyword>
<accession>A0A0G4F9B9</accession>
<dbReference type="Gene3D" id="1.10.510.10">
    <property type="entry name" value="Transferase(Phosphotransferase) domain 1"/>
    <property type="match status" value="1"/>
</dbReference>
<dbReference type="PhylomeDB" id="A0A0G4F9B9"/>